<dbReference type="PANTHER" id="PTHR40465:SF1">
    <property type="entry name" value="DUF6534 DOMAIN-CONTAINING PROTEIN"/>
    <property type="match status" value="1"/>
</dbReference>
<feature type="transmembrane region" description="Helical" evidence="1">
    <location>
        <begin position="112"/>
        <end position="133"/>
    </location>
</feature>
<name>A0A0C3QKY9_9AGAM</name>
<dbReference type="PANTHER" id="PTHR40465">
    <property type="entry name" value="CHROMOSOME 1, WHOLE GENOME SHOTGUN SEQUENCE"/>
    <property type="match status" value="1"/>
</dbReference>
<dbReference type="OrthoDB" id="3206554at2759"/>
<evidence type="ECO:0000313" key="3">
    <source>
        <dbReference type="Proteomes" id="UP000054248"/>
    </source>
</evidence>
<keyword evidence="1" id="KW-0472">Membrane</keyword>
<dbReference type="HOGENOM" id="CLU_055689_0_0_1"/>
<accession>A0A0C3QKY9</accession>
<feature type="transmembrane region" description="Helical" evidence="1">
    <location>
        <begin position="80"/>
        <end position="100"/>
    </location>
</feature>
<dbReference type="EMBL" id="KN822949">
    <property type="protein sequence ID" value="KIO33280.1"/>
    <property type="molecule type" value="Genomic_DNA"/>
</dbReference>
<protein>
    <submittedName>
        <fullName evidence="2">Uncharacterized protein</fullName>
    </submittedName>
</protein>
<keyword evidence="1" id="KW-0812">Transmembrane</keyword>
<keyword evidence="1" id="KW-1133">Transmembrane helix</keyword>
<dbReference type="AlphaFoldDB" id="A0A0C3QKY9"/>
<proteinExistence type="predicted"/>
<feature type="transmembrane region" description="Helical" evidence="1">
    <location>
        <begin position="181"/>
        <end position="205"/>
    </location>
</feature>
<keyword evidence="3" id="KW-1185">Reference proteome</keyword>
<evidence type="ECO:0000313" key="2">
    <source>
        <dbReference type="EMBL" id="KIO33280.1"/>
    </source>
</evidence>
<organism evidence="2 3">
    <name type="scientific">Tulasnella calospora MUT 4182</name>
    <dbReference type="NCBI Taxonomy" id="1051891"/>
    <lineage>
        <taxon>Eukaryota</taxon>
        <taxon>Fungi</taxon>
        <taxon>Dikarya</taxon>
        <taxon>Basidiomycota</taxon>
        <taxon>Agaricomycotina</taxon>
        <taxon>Agaricomycetes</taxon>
        <taxon>Cantharellales</taxon>
        <taxon>Tulasnellaceae</taxon>
        <taxon>Tulasnella</taxon>
    </lineage>
</organism>
<feature type="transmembrane region" description="Helical" evidence="1">
    <location>
        <begin position="225"/>
        <end position="245"/>
    </location>
</feature>
<dbReference type="Proteomes" id="UP000054248">
    <property type="component" value="Unassembled WGS sequence"/>
</dbReference>
<gene>
    <name evidence="2" type="ORF">M407DRAFT_234454</name>
</gene>
<sequence length="358" mass="39599">MVLKLSDLRQERCVHVGFVNRPCLPYGATRAAYGRSGSRSGDEVQAGSLMIKPVIGRPPKLIDIAAQRIQAQPEGYLGPWFLALVGLTYMMGILTGQVIKYFSTFGYESLRLFLLVVSCIILSIVQWVVMIIAEWDWSVANYGDLRLIAWWTGMTACLGIFMFFAAIIAIDPFNRSLLHKLSIYGLSFNVATDAAITGLTLWKIVQGGKTYSPQTQQGLQRLRNITAEAAVPPTICVILNIGFYLGMSNKNLVSHWADSTGLAPVLERSFPTVFQLRFPVCGRRVAVRRTFNGSTQEDDETLSTSFQFAKHHAADHKGKQGETQKTTTTFATMPELSYPGRSFIDTGQERLGGNADIV</sequence>
<feature type="transmembrane region" description="Helical" evidence="1">
    <location>
        <begin position="148"/>
        <end position="169"/>
    </location>
</feature>
<evidence type="ECO:0000256" key="1">
    <source>
        <dbReference type="SAM" id="Phobius"/>
    </source>
</evidence>
<reference evidence="3" key="2">
    <citation type="submission" date="2015-01" db="EMBL/GenBank/DDBJ databases">
        <title>Evolutionary Origins and Diversification of the Mycorrhizal Mutualists.</title>
        <authorList>
            <consortium name="DOE Joint Genome Institute"/>
            <consortium name="Mycorrhizal Genomics Consortium"/>
            <person name="Kohler A."/>
            <person name="Kuo A."/>
            <person name="Nagy L.G."/>
            <person name="Floudas D."/>
            <person name="Copeland A."/>
            <person name="Barry K.W."/>
            <person name="Cichocki N."/>
            <person name="Veneault-Fourrey C."/>
            <person name="LaButti K."/>
            <person name="Lindquist E.A."/>
            <person name="Lipzen A."/>
            <person name="Lundell T."/>
            <person name="Morin E."/>
            <person name="Murat C."/>
            <person name="Riley R."/>
            <person name="Ohm R."/>
            <person name="Sun H."/>
            <person name="Tunlid A."/>
            <person name="Henrissat B."/>
            <person name="Grigoriev I.V."/>
            <person name="Hibbett D.S."/>
            <person name="Martin F."/>
        </authorList>
    </citation>
    <scope>NUCLEOTIDE SEQUENCE [LARGE SCALE GENOMIC DNA]</scope>
    <source>
        <strain evidence="3">MUT 4182</strain>
    </source>
</reference>
<reference evidence="2 3" key="1">
    <citation type="submission" date="2014-04" db="EMBL/GenBank/DDBJ databases">
        <authorList>
            <consortium name="DOE Joint Genome Institute"/>
            <person name="Kuo A."/>
            <person name="Girlanda M."/>
            <person name="Perotto S."/>
            <person name="Kohler A."/>
            <person name="Nagy L.G."/>
            <person name="Floudas D."/>
            <person name="Copeland A."/>
            <person name="Barry K.W."/>
            <person name="Cichocki N."/>
            <person name="Veneault-Fourrey C."/>
            <person name="LaButti K."/>
            <person name="Lindquist E.A."/>
            <person name="Lipzen A."/>
            <person name="Lundell T."/>
            <person name="Morin E."/>
            <person name="Murat C."/>
            <person name="Sun H."/>
            <person name="Tunlid A."/>
            <person name="Henrissat B."/>
            <person name="Grigoriev I.V."/>
            <person name="Hibbett D.S."/>
            <person name="Martin F."/>
            <person name="Nordberg H.P."/>
            <person name="Cantor M.N."/>
            <person name="Hua S.X."/>
        </authorList>
    </citation>
    <scope>NUCLEOTIDE SEQUENCE [LARGE SCALE GENOMIC DNA]</scope>
    <source>
        <strain evidence="2 3">MUT 4182</strain>
    </source>
</reference>